<evidence type="ECO:0000313" key="1">
    <source>
        <dbReference type="EMBL" id="KKL84558.1"/>
    </source>
</evidence>
<organism evidence="1">
    <name type="scientific">marine sediment metagenome</name>
    <dbReference type="NCBI Taxonomy" id="412755"/>
    <lineage>
        <taxon>unclassified sequences</taxon>
        <taxon>metagenomes</taxon>
        <taxon>ecological metagenomes</taxon>
    </lineage>
</organism>
<name>A0A0F9FE79_9ZZZZ</name>
<sequence length="118" mass="13705">MTFLLLQGFIESSLSNEESLPESESEWAEWLSSSGTADEQDTVCEYREESFQLTPKGTRFTEPMYEGLLQAQRALLKEFKRRTSGAPLRALLRYVYTNYREDTVMSKIRDEVLGSNRY</sequence>
<comment type="caution">
    <text evidence="1">The sequence shown here is derived from an EMBL/GenBank/DDBJ whole genome shotgun (WGS) entry which is preliminary data.</text>
</comment>
<accession>A0A0F9FE79</accession>
<proteinExistence type="predicted"/>
<dbReference type="EMBL" id="LAZR01021667">
    <property type="protein sequence ID" value="KKL84558.1"/>
    <property type="molecule type" value="Genomic_DNA"/>
</dbReference>
<dbReference type="AlphaFoldDB" id="A0A0F9FE79"/>
<gene>
    <name evidence="1" type="ORF">LCGC14_1963520</name>
</gene>
<reference evidence="1" key="1">
    <citation type="journal article" date="2015" name="Nature">
        <title>Complex archaea that bridge the gap between prokaryotes and eukaryotes.</title>
        <authorList>
            <person name="Spang A."/>
            <person name="Saw J.H."/>
            <person name="Jorgensen S.L."/>
            <person name="Zaremba-Niedzwiedzka K."/>
            <person name="Martijn J."/>
            <person name="Lind A.E."/>
            <person name="van Eijk R."/>
            <person name="Schleper C."/>
            <person name="Guy L."/>
            <person name="Ettema T.J."/>
        </authorList>
    </citation>
    <scope>NUCLEOTIDE SEQUENCE</scope>
</reference>
<protein>
    <submittedName>
        <fullName evidence="1">Uncharacterized protein</fullName>
    </submittedName>
</protein>